<feature type="transmembrane region" description="Helical" evidence="1">
    <location>
        <begin position="18"/>
        <end position="36"/>
    </location>
</feature>
<feature type="transmembrane region" description="Helical" evidence="1">
    <location>
        <begin position="42"/>
        <end position="65"/>
    </location>
</feature>
<proteinExistence type="predicted"/>
<keyword evidence="1" id="KW-0812">Transmembrane</keyword>
<feature type="transmembrane region" description="Helical" evidence="1">
    <location>
        <begin position="384"/>
        <end position="402"/>
    </location>
</feature>
<gene>
    <name evidence="2" type="ORF">AOB46_09360</name>
</gene>
<dbReference type="AlphaFoldDB" id="A0A0N1KT91"/>
<keyword evidence="1" id="KW-0472">Membrane</keyword>
<feature type="transmembrane region" description="Helical" evidence="1">
    <location>
        <begin position="111"/>
        <end position="128"/>
    </location>
</feature>
<dbReference type="Proteomes" id="UP000037953">
    <property type="component" value="Unassembled WGS sequence"/>
</dbReference>
<dbReference type="RefSeq" id="WP_131724345.1">
    <property type="nucleotide sequence ID" value="NZ_LJOD01000005.1"/>
</dbReference>
<feature type="transmembrane region" description="Helical" evidence="1">
    <location>
        <begin position="265"/>
        <end position="283"/>
    </location>
</feature>
<dbReference type="EMBL" id="LJOD01000005">
    <property type="protein sequence ID" value="KPE51347.1"/>
    <property type="molecule type" value="Genomic_DNA"/>
</dbReference>
<feature type="transmembrane region" description="Helical" evidence="1">
    <location>
        <begin position="361"/>
        <end position="378"/>
    </location>
</feature>
<keyword evidence="1" id="KW-1133">Transmembrane helix</keyword>
<reference evidence="2 3" key="1">
    <citation type="journal article" date="2015" name="Genom Data">
        <title>Draft genome sequence of a multidrug-resistant Chryseobacterium indologenes isolate from Malaysia.</title>
        <authorList>
            <person name="Yu C.Y."/>
            <person name="Ang G.Y."/>
            <person name="Cheng H.J."/>
            <person name="Cheong Y.M."/>
            <person name="Yin W.F."/>
            <person name="Chan K.G."/>
        </authorList>
    </citation>
    <scope>NUCLEOTIDE SEQUENCE [LARGE SCALE GENOMIC DNA]</scope>
    <source>
        <strain evidence="2 3">CI_885</strain>
    </source>
</reference>
<evidence type="ECO:0000313" key="3">
    <source>
        <dbReference type="Proteomes" id="UP000037953"/>
    </source>
</evidence>
<feature type="transmembrane region" description="Helical" evidence="1">
    <location>
        <begin position="72"/>
        <end position="91"/>
    </location>
</feature>
<organism evidence="2 3">
    <name type="scientific">Chryseobacterium indologenes</name>
    <name type="common">Flavobacterium indologenes</name>
    <dbReference type="NCBI Taxonomy" id="253"/>
    <lineage>
        <taxon>Bacteria</taxon>
        <taxon>Pseudomonadati</taxon>
        <taxon>Bacteroidota</taxon>
        <taxon>Flavobacteriia</taxon>
        <taxon>Flavobacteriales</taxon>
        <taxon>Weeksellaceae</taxon>
        <taxon>Chryseobacterium group</taxon>
        <taxon>Chryseobacterium</taxon>
    </lineage>
</organism>
<dbReference type="PATRIC" id="fig|253.9.peg.3660"/>
<accession>A0A0N1KT91</accession>
<feature type="transmembrane region" description="Helical" evidence="1">
    <location>
        <begin position="337"/>
        <end position="354"/>
    </location>
</feature>
<feature type="transmembrane region" description="Helical" evidence="1">
    <location>
        <begin position="181"/>
        <end position="205"/>
    </location>
</feature>
<feature type="transmembrane region" description="Helical" evidence="1">
    <location>
        <begin position="295"/>
        <end position="317"/>
    </location>
</feature>
<dbReference type="OrthoDB" id="1223884at2"/>
<feature type="transmembrane region" description="Helical" evidence="1">
    <location>
        <begin position="225"/>
        <end position="245"/>
    </location>
</feature>
<protein>
    <submittedName>
        <fullName evidence="2">Uncharacterized protein</fullName>
    </submittedName>
</protein>
<feature type="transmembrane region" description="Helical" evidence="1">
    <location>
        <begin position="423"/>
        <end position="442"/>
    </location>
</feature>
<sequence>MENNHFLSLKLFKAVKNLWILFLICLITDFVTRYFYPDHSNTFSGILDNLSYALNALFFLWYFIVNKRWKSVLIILPFLLLFCFFMEDIRNIVDYYIPFEESINSVTLRKWTYLILQLVTVWVIVKRYQAEEKPDGKNIMIKLFLLNLGLFALYHSDLGFIENLIGSASYDSKSTEFIITLIYYFLSSIKSTAYLGAFLFLTGCIVKGENIYTFSKNALEYAGRYFWTTSFIMITCVIFAFFALIESAFKLELDFLGKNMNMFGWISTIVLIIFFVISSRFTGQFLKERSILKNKYYGAAGASVWIPAVNIISLLMIRFDDKIKFLAPAHIHKAKKIHLAVIALLLLFQFRKGIMAGKTDDILSCIIYIAAFITVAYIKRFTWVFPLVLGLIVTAIKVYPFYSGIYAQEFIFKDYVMDFLKNTASVTLILTMIIFYGIYYIAYQTLNDKKIKA</sequence>
<evidence type="ECO:0000256" key="1">
    <source>
        <dbReference type="SAM" id="Phobius"/>
    </source>
</evidence>
<evidence type="ECO:0000313" key="2">
    <source>
        <dbReference type="EMBL" id="KPE51347.1"/>
    </source>
</evidence>
<feature type="transmembrane region" description="Helical" evidence="1">
    <location>
        <begin position="140"/>
        <end position="161"/>
    </location>
</feature>
<name>A0A0N1KT91_CHRID</name>
<comment type="caution">
    <text evidence="2">The sequence shown here is derived from an EMBL/GenBank/DDBJ whole genome shotgun (WGS) entry which is preliminary data.</text>
</comment>
<reference evidence="3" key="2">
    <citation type="submission" date="2015-09" db="EMBL/GenBank/DDBJ databases">
        <title>Draft genome sequence of a multidrug-resistant Chryseobacterium indologenes isolate from Malaysia.</title>
        <authorList>
            <person name="Yu C.Y."/>
            <person name="Ang G.Y."/>
            <person name="Chan K.-G."/>
        </authorList>
    </citation>
    <scope>NUCLEOTIDE SEQUENCE [LARGE SCALE GENOMIC DNA]</scope>
    <source>
        <strain evidence="3">CI_885</strain>
    </source>
</reference>